<reference evidence="2" key="1">
    <citation type="submission" date="2023-06" db="EMBL/GenBank/DDBJ databases">
        <authorList>
            <person name="Kurt Z."/>
        </authorList>
    </citation>
    <scope>NUCLEOTIDE SEQUENCE</scope>
</reference>
<keyword evidence="1" id="KW-0175">Coiled coil</keyword>
<evidence type="ECO:0000313" key="2">
    <source>
        <dbReference type="EMBL" id="CAI9939540.1"/>
    </source>
</evidence>
<dbReference type="EMBL" id="CATOUU010000665">
    <property type="protein sequence ID" value="CAI9939540.1"/>
    <property type="molecule type" value="Genomic_DNA"/>
</dbReference>
<dbReference type="EMBL" id="CAXDID020000515">
    <property type="protein sequence ID" value="CAL6099006.1"/>
    <property type="molecule type" value="Genomic_DNA"/>
</dbReference>
<gene>
    <name evidence="2" type="ORF">HINF_LOCUS27185</name>
    <name evidence="3" type="ORF">HINF_LOCUS69876</name>
</gene>
<protein>
    <submittedName>
        <fullName evidence="3">Hypothetical_protein</fullName>
    </submittedName>
</protein>
<dbReference type="Proteomes" id="UP001642409">
    <property type="component" value="Unassembled WGS sequence"/>
</dbReference>
<evidence type="ECO:0000313" key="3">
    <source>
        <dbReference type="EMBL" id="CAL6099006.1"/>
    </source>
</evidence>
<accession>A0AA86PHA5</accession>
<feature type="coiled-coil region" evidence="1">
    <location>
        <begin position="735"/>
        <end position="762"/>
    </location>
</feature>
<proteinExistence type="predicted"/>
<dbReference type="AlphaFoldDB" id="A0AA86PHA5"/>
<comment type="caution">
    <text evidence="2">The sequence shown here is derived from an EMBL/GenBank/DDBJ whole genome shotgun (WGS) entry which is preliminary data.</text>
</comment>
<feature type="coiled-coil region" evidence="1">
    <location>
        <begin position="342"/>
        <end position="369"/>
    </location>
</feature>
<sequence>MSYTIYEENQHSGFTQHSVPILDIQQIKQKQANLISSISFEKVKAPKLLNTSFVQKLIRNQTIAQLKFKNLKRYTTQLKKQQVQSDIEAMQVRETVQKLCTQNTQITKAVKQLQSENETQNALINSAKCENEILNQRIYVVENSHNDSNVQHLEMLENNKNKQSQRDYDQLHLRLQQLEEDNDATFAIIKNNFQKVAQKISLQYQTTEKLQNALSEQQILINQNFDKQGQQHQDTQGQHQDQLKTHLQQIEELTMQNEHQILKHNLTITKIQNELNALKEVKEQTKLSSNIIPNNKLDQIQTECELIQRINGIEEKVNKQNINENTINELFQQFNIIKQQQLSNVQLQQNQLEKEINNQQQITNQLLNQCKCIQDNETKKAVLQDEQITSIEKQIKQMDAKFEKQHHEHTKIKEFNTLTNQKNNQLSELSNNFVKQIEEKHNEHKDFQKQIKEYQAEANKQMQLQISKQTQEIDALKSQTYVINESIQNTLQKIEQITNTSQNITNEHKIQYITQFKQMGNKLTKFEQNVNSFTQQFQTIDQKLNTNSKEQQTLQDNLSIQNNKIDKIEQIFNEQKLEQSKLIQKLNTNIDIHTILLQELTANVETAQEGIIIGEKKDSEKLEQALASIVNQFASRYNEQNTKFTELKDKILQDLEIKANCTDLDNQIESIKKILITIQEGIICGEKQDSQKLEQTFTVLVDRVDTLYQSESQLQSRMFQLEETLQSSLFKSQFDQQLQNQLNSLVEQINESERKNSQKIEQIILSLVQRLDQNQCQPFESRAQELLQEIVQIQQESLSHNLNRFKEIETNCDQTVKQIEQLKFEQVNANESIQTLKSNINCISEGIIVSEMQDAEKIQQIILKIVQKIEPEEKRDSNNTIDFM</sequence>
<organism evidence="2">
    <name type="scientific">Hexamita inflata</name>
    <dbReference type="NCBI Taxonomy" id="28002"/>
    <lineage>
        <taxon>Eukaryota</taxon>
        <taxon>Metamonada</taxon>
        <taxon>Diplomonadida</taxon>
        <taxon>Hexamitidae</taxon>
        <taxon>Hexamitinae</taxon>
        <taxon>Hexamita</taxon>
    </lineage>
</organism>
<reference evidence="3 4" key="2">
    <citation type="submission" date="2024-07" db="EMBL/GenBank/DDBJ databases">
        <authorList>
            <person name="Akdeniz Z."/>
        </authorList>
    </citation>
    <scope>NUCLEOTIDE SEQUENCE [LARGE SCALE GENOMIC DNA]</scope>
</reference>
<feature type="coiled-coil region" evidence="1">
    <location>
        <begin position="412"/>
        <end position="507"/>
    </location>
</feature>
<evidence type="ECO:0000256" key="1">
    <source>
        <dbReference type="SAM" id="Coils"/>
    </source>
</evidence>
<feature type="coiled-coil region" evidence="1">
    <location>
        <begin position="805"/>
        <end position="839"/>
    </location>
</feature>
<keyword evidence="4" id="KW-1185">Reference proteome</keyword>
<evidence type="ECO:0000313" key="4">
    <source>
        <dbReference type="Proteomes" id="UP001642409"/>
    </source>
</evidence>
<name>A0AA86PHA5_9EUKA</name>